<evidence type="ECO:0000256" key="3">
    <source>
        <dbReference type="SAM" id="MobiDB-lite"/>
    </source>
</evidence>
<feature type="compositionally biased region" description="Basic residues" evidence="3">
    <location>
        <begin position="68"/>
        <end position="80"/>
    </location>
</feature>
<feature type="region of interest" description="Disordered" evidence="3">
    <location>
        <begin position="68"/>
        <end position="90"/>
    </location>
</feature>
<dbReference type="Pfam" id="PF13516">
    <property type="entry name" value="LRR_6"/>
    <property type="match status" value="1"/>
</dbReference>
<evidence type="ECO:0000256" key="1">
    <source>
        <dbReference type="ARBA" id="ARBA00022614"/>
    </source>
</evidence>
<name>A0ABV0UQE9_9TELE</name>
<comment type="caution">
    <text evidence="4">The sequence shown here is derived from an EMBL/GenBank/DDBJ whole genome shotgun (WGS) entry which is preliminary data.</text>
</comment>
<accession>A0ABV0UQE9</accession>
<dbReference type="InterPro" id="IPR051261">
    <property type="entry name" value="NLR"/>
</dbReference>
<reference evidence="4 5" key="1">
    <citation type="submission" date="2021-06" db="EMBL/GenBank/DDBJ databases">
        <authorList>
            <person name="Palmer J.M."/>
        </authorList>
    </citation>
    <scope>NUCLEOTIDE SEQUENCE [LARGE SCALE GENOMIC DNA]</scope>
    <source>
        <strain evidence="5">if_2019</strain>
        <tissue evidence="4">Muscle</tissue>
    </source>
</reference>
<dbReference type="InterPro" id="IPR032675">
    <property type="entry name" value="LRR_dom_sf"/>
</dbReference>
<dbReference type="EMBL" id="JAHRIQ010079052">
    <property type="protein sequence ID" value="MEQ2246441.1"/>
    <property type="molecule type" value="Genomic_DNA"/>
</dbReference>
<keyword evidence="2" id="KW-0677">Repeat</keyword>
<protein>
    <submittedName>
        <fullName evidence="4">Uncharacterized protein</fullName>
    </submittedName>
</protein>
<dbReference type="SUPFAM" id="SSF52047">
    <property type="entry name" value="RNI-like"/>
    <property type="match status" value="1"/>
</dbReference>
<keyword evidence="1" id="KW-0433">Leucine-rich repeat</keyword>
<dbReference type="PANTHER" id="PTHR24106">
    <property type="entry name" value="NACHT, LRR AND CARD DOMAINS-CONTAINING"/>
    <property type="match status" value="1"/>
</dbReference>
<dbReference type="InterPro" id="IPR001611">
    <property type="entry name" value="Leu-rich_rpt"/>
</dbReference>
<organism evidence="4 5">
    <name type="scientific">Ilyodon furcidens</name>
    <name type="common">goldbreast splitfin</name>
    <dbReference type="NCBI Taxonomy" id="33524"/>
    <lineage>
        <taxon>Eukaryota</taxon>
        <taxon>Metazoa</taxon>
        <taxon>Chordata</taxon>
        <taxon>Craniata</taxon>
        <taxon>Vertebrata</taxon>
        <taxon>Euteleostomi</taxon>
        <taxon>Actinopterygii</taxon>
        <taxon>Neopterygii</taxon>
        <taxon>Teleostei</taxon>
        <taxon>Neoteleostei</taxon>
        <taxon>Acanthomorphata</taxon>
        <taxon>Ovalentaria</taxon>
        <taxon>Atherinomorphae</taxon>
        <taxon>Cyprinodontiformes</taxon>
        <taxon>Goodeidae</taxon>
        <taxon>Ilyodon</taxon>
    </lineage>
</organism>
<gene>
    <name evidence="4" type="ORF">ILYODFUR_038455</name>
</gene>
<dbReference type="SMART" id="SM00368">
    <property type="entry name" value="LRR_RI"/>
    <property type="match status" value="1"/>
</dbReference>
<evidence type="ECO:0000313" key="5">
    <source>
        <dbReference type="Proteomes" id="UP001482620"/>
    </source>
</evidence>
<keyword evidence="5" id="KW-1185">Reference proteome</keyword>
<feature type="non-terminal residue" evidence="4">
    <location>
        <position position="1"/>
    </location>
</feature>
<dbReference type="Gene3D" id="3.80.10.10">
    <property type="entry name" value="Ribonuclease Inhibitor"/>
    <property type="match status" value="1"/>
</dbReference>
<evidence type="ECO:0000313" key="4">
    <source>
        <dbReference type="EMBL" id="MEQ2246441.1"/>
    </source>
</evidence>
<dbReference type="Proteomes" id="UP001482620">
    <property type="component" value="Unassembled WGS sequence"/>
</dbReference>
<proteinExistence type="predicted"/>
<evidence type="ECO:0000256" key="2">
    <source>
        <dbReference type="ARBA" id="ARBA00022737"/>
    </source>
</evidence>
<sequence>LGGCDLSGSTCEALLSVLSSPSCSIRELDLSYNDLEDSGVKLLFAGVENLNGNLEILRVAFRSGAVRRTRRARRGRRGKRSGSGAARWTS</sequence>